<evidence type="ECO:0000259" key="3">
    <source>
        <dbReference type="PROSITE" id="PS50977"/>
    </source>
</evidence>
<dbReference type="PROSITE" id="PS50977">
    <property type="entry name" value="HTH_TETR_2"/>
    <property type="match status" value="1"/>
</dbReference>
<gene>
    <name evidence="4" type="ORF">GCM10010982_05890</name>
</gene>
<keyword evidence="1 2" id="KW-0238">DNA-binding</keyword>
<evidence type="ECO:0000313" key="5">
    <source>
        <dbReference type="Proteomes" id="UP000606935"/>
    </source>
</evidence>
<evidence type="ECO:0000256" key="1">
    <source>
        <dbReference type="ARBA" id="ARBA00023125"/>
    </source>
</evidence>
<dbReference type="EMBL" id="BMLS01000001">
    <property type="protein sequence ID" value="GGO65039.1"/>
    <property type="molecule type" value="Genomic_DNA"/>
</dbReference>
<feature type="DNA-binding region" description="H-T-H motif" evidence="2">
    <location>
        <begin position="38"/>
        <end position="57"/>
    </location>
</feature>
<accession>A0A917YRN3</accession>
<evidence type="ECO:0000313" key="4">
    <source>
        <dbReference type="EMBL" id="GGO65039.1"/>
    </source>
</evidence>
<reference evidence="4" key="1">
    <citation type="journal article" date="2014" name="Int. J. Syst. Evol. Microbiol.">
        <title>Complete genome sequence of Corynebacterium casei LMG S-19264T (=DSM 44701T), isolated from a smear-ripened cheese.</title>
        <authorList>
            <consortium name="US DOE Joint Genome Institute (JGI-PGF)"/>
            <person name="Walter F."/>
            <person name="Albersmeier A."/>
            <person name="Kalinowski J."/>
            <person name="Ruckert C."/>
        </authorList>
    </citation>
    <scope>NUCLEOTIDE SEQUENCE</scope>
    <source>
        <strain evidence="4">CGMCC 1.7086</strain>
    </source>
</reference>
<comment type="caution">
    <text evidence="4">The sequence shown here is derived from an EMBL/GenBank/DDBJ whole genome shotgun (WGS) entry which is preliminary data.</text>
</comment>
<dbReference type="GO" id="GO:0003677">
    <property type="term" value="F:DNA binding"/>
    <property type="evidence" value="ECO:0007669"/>
    <property type="project" value="UniProtKB-UniRule"/>
</dbReference>
<reference evidence="4" key="2">
    <citation type="submission" date="2020-09" db="EMBL/GenBank/DDBJ databases">
        <authorList>
            <person name="Sun Q."/>
            <person name="Zhou Y."/>
        </authorList>
    </citation>
    <scope>NUCLEOTIDE SEQUENCE</scope>
    <source>
        <strain evidence="4">CGMCC 1.7086</strain>
    </source>
</reference>
<evidence type="ECO:0000256" key="2">
    <source>
        <dbReference type="PROSITE-ProRule" id="PRU00335"/>
    </source>
</evidence>
<protein>
    <recommendedName>
        <fullName evidence="3">HTH tetR-type domain-containing protein</fullName>
    </recommendedName>
</protein>
<dbReference type="InterPro" id="IPR009057">
    <property type="entry name" value="Homeodomain-like_sf"/>
</dbReference>
<dbReference type="AlphaFoldDB" id="A0A917YRN3"/>
<dbReference type="Gene3D" id="1.10.357.10">
    <property type="entry name" value="Tetracycline Repressor, domain 2"/>
    <property type="match status" value="1"/>
</dbReference>
<dbReference type="Proteomes" id="UP000606935">
    <property type="component" value="Unassembled WGS sequence"/>
</dbReference>
<dbReference type="SUPFAM" id="SSF46689">
    <property type="entry name" value="Homeodomain-like"/>
    <property type="match status" value="1"/>
</dbReference>
<feature type="domain" description="HTH tetR-type" evidence="3">
    <location>
        <begin position="15"/>
        <end position="75"/>
    </location>
</feature>
<proteinExistence type="predicted"/>
<organism evidence="4 5">
    <name type="scientific">Bowmanella pacifica</name>
    <dbReference type="NCBI Taxonomy" id="502051"/>
    <lineage>
        <taxon>Bacteria</taxon>
        <taxon>Pseudomonadati</taxon>
        <taxon>Pseudomonadota</taxon>
        <taxon>Gammaproteobacteria</taxon>
        <taxon>Alteromonadales</taxon>
        <taxon>Alteromonadaceae</taxon>
        <taxon>Bowmanella</taxon>
    </lineage>
</organism>
<dbReference type="InterPro" id="IPR001647">
    <property type="entry name" value="HTH_TetR"/>
</dbReference>
<sequence length="217" mass="24040">MGMSGTVDKKAAKSEITRGKILEAALDLIADGGLAALSHRTIASRAEVRLSLTSYYFGSLDNLIEAAFDRFVEQTQPYRDKVRANIDQQCQLSEGGVSAAQLDILTSQLADFLTQHIQAGVTQRRRELGVESHFVYAFNVAEPLAAKIQAFTHMQLQMIESVCQRFGSDMPWQDAHLILAAISQMEFAHANGGREFDAEFVHQCLKRLFASLFNAQT</sequence>
<keyword evidence="5" id="KW-1185">Reference proteome</keyword>
<name>A0A917YRN3_9ALTE</name>
<dbReference type="Pfam" id="PF00440">
    <property type="entry name" value="TetR_N"/>
    <property type="match status" value="1"/>
</dbReference>